<dbReference type="InterPro" id="IPR032524">
    <property type="entry name" value="ABC_tran_C"/>
</dbReference>
<name>A0ABT1XPR9_9SPHN</name>
<dbReference type="RefSeq" id="WP_257594691.1">
    <property type="nucleotide sequence ID" value="NZ_JANKHH010000002.1"/>
</dbReference>
<dbReference type="PANTHER" id="PTHR42855:SF1">
    <property type="entry name" value="ABC TRANSPORTER DOMAIN-CONTAINING PROTEIN"/>
    <property type="match status" value="1"/>
</dbReference>
<reference evidence="6 7" key="1">
    <citation type="submission" date="2022-08" db="EMBL/GenBank/DDBJ databases">
        <title>Polyphasic taxonomy analysis of Qipengyuania sp.RS5-5.</title>
        <authorList>
            <person name="Xamxidin M."/>
            <person name="Wu M."/>
        </authorList>
    </citation>
    <scope>NUCLEOTIDE SEQUENCE [LARGE SCALE GENOMIC DNA]</scope>
    <source>
        <strain evidence="6 7">RS5-5</strain>
    </source>
</reference>
<comment type="caution">
    <text evidence="6">The sequence shown here is derived from an EMBL/GenBank/DDBJ whole genome shotgun (WGS) entry which is preliminary data.</text>
</comment>
<dbReference type="SMART" id="SM00382">
    <property type="entry name" value="AAA"/>
    <property type="match status" value="2"/>
</dbReference>
<dbReference type="InterPro" id="IPR003593">
    <property type="entry name" value="AAA+_ATPase"/>
</dbReference>
<dbReference type="InterPro" id="IPR051309">
    <property type="entry name" value="ABCF_ATPase"/>
</dbReference>
<dbReference type="EMBL" id="JANKHH010000002">
    <property type="protein sequence ID" value="MCR2832921.1"/>
    <property type="molecule type" value="Genomic_DNA"/>
</dbReference>
<sequence>MAQPPVLNLEGVALQQGGRWLFGGPDHDALDLHIQPRDRLALIGRNGAGKTTLFRLIDDKIEADKGERKVKPGLRIVVLEQDPDFTGHTTLMDFALAGDHAPAEHEVEAIASQLGIDMSTPSKGASGGERRRAAIARALAQDPDLLLMDEPTNHLDLAAIAWLESWLDRYKGAFVVISHDRTFLKRLTRATIWLDRGTLRRKEIGFGGYDAWEEAVYAEEARAAEKLDAKLKLEAHWLERGVTARRKRNQGRLEKLWQMRSARAAMITPTGSAKLGLASEEDFKSKSVIVAEGVWKSYPANDVPTPVRPELVEGPAPSPSTSSGRTDGGVKGRTIIRDFTLRIQRGDRIGVVGSNGAGKTTLLKLLTGELQPDSGKVEISKKLTGVMIDQQRSLMAGDKTVRQVLAEGGDWIDVRGVRKHVQGYLKDFLFDPRVVDTRVGIMSGGERSRLLLAREFARKSNLLVLDEPTNDLDLETLDLLQEVIADYDGTVLIVSHDRDFLDKTVTVTLGLDGSGLVDIVAGGYEDWEAKRRERNQVKAKKSPLPLAGGVMVGSEVEAPAPSPPPASGKVGKKLSYKDQRDYELLPKRIEELEAAIAKGETLLSDPVLYTADPQKFASISQGIENARAEKEAAEERWLELAELVEG</sequence>
<feature type="region of interest" description="Disordered" evidence="4">
    <location>
        <begin position="306"/>
        <end position="329"/>
    </location>
</feature>
<dbReference type="SUPFAM" id="SSF52540">
    <property type="entry name" value="P-loop containing nucleoside triphosphate hydrolases"/>
    <property type="match status" value="2"/>
</dbReference>
<dbReference type="Pfam" id="PF16326">
    <property type="entry name" value="ABC_tran_CTD"/>
    <property type="match status" value="1"/>
</dbReference>
<keyword evidence="1" id="KW-0547">Nucleotide-binding</keyword>
<evidence type="ECO:0000256" key="3">
    <source>
        <dbReference type="SAM" id="Coils"/>
    </source>
</evidence>
<evidence type="ECO:0000259" key="5">
    <source>
        <dbReference type="PROSITE" id="PS50893"/>
    </source>
</evidence>
<dbReference type="GO" id="GO:0005524">
    <property type="term" value="F:ATP binding"/>
    <property type="evidence" value="ECO:0007669"/>
    <property type="project" value="UniProtKB-KW"/>
</dbReference>
<dbReference type="PROSITE" id="PS50893">
    <property type="entry name" value="ABC_TRANSPORTER_2"/>
    <property type="match status" value="2"/>
</dbReference>
<keyword evidence="3" id="KW-0175">Coiled coil</keyword>
<accession>A0ABT1XPR9</accession>
<protein>
    <submittedName>
        <fullName evidence="6">ATP-binding cassette domain-containing protein</fullName>
    </submittedName>
</protein>
<dbReference type="PANTHER" id="PTHR42855">
    <property type="entry name" value="ABC TRANSPORTER ATP-BINDING SUBUNIT"/>
    <property type="match status" value="1"/>
</dbReference>
<dbReference type="Gene3D" id="3.40.50.300">
    <property type="entry name" value="P-loop containing nucleotide triphosphate hydrolases"/>
    <property type="match status" value="3"/>
</dbReference>
<organism evidence="6 7">
    <name type="scientific">Parerythrobacter lacustris</name>
    <dbReference type="NCBI Taxonomy" id="2969984"/>
    <lineage>
        <taxon>Bacteria</taxon>
        <taxon>Pseudomonadati</taxon>
        <taxon>Pseudomonadota</taxon>
        <taxon>Alphaproteobacteria</taxon>
        <taxon>Sphingomonadales</taxon>
        <taxon>Erythrobacteraceae</taxon>
        <taxon>Parerythrobacter</taxon>
    </lineage>
</organism>
<evidence type="ECO:0000256" key="1">
    <source>
        <dbReference type="ARBA" id="ARBA00022741"/>
    </source>
</evidence>
<dbReference type="PROSITE" id="PS00211">
    <property type="entry name" value="ABC_TRANSPORTER_1"/>
    <property type="match status" value="1"/>
</dbReference>
<dbReference type="InterPro" id="IPR037118">
    <property type="entry name" value="Val-tRNA_synth_C_sf"/>
</dbReference>
<evidence type="ECO:0000256" key="4">
    <source>
        <dbReference type="SAM" id="MobiDB-lite"/>
    </source>
</evidence>
<evidence type="ECO:0000313" key="6">
    <source>
        <dbReference type="EMBL" id="MCR2832921.1"/>
    </source>
</evidence>
<dbReference type="Proteomes" id="UP001206067">
    <property type="component" value="Unassembled WGS sequence"/>
</dbReference>
<dbReference type="Gene3D" id="1.10.287.380">
    <property type="entry name" value="Valyl-tRNA synthetase, C-terminal domain"/>
    <property type="match status" value="1"/>
</dbReference>
<proteinExistence type="predicted"/>
<feature type="region of interest" description="Disordered" evidence="4">
    <location>
        <begin position="554"/>
        <end position="573"/>
    </location>
</feature>
<keyword evidence="2 6" id="KW-0067">ATP-binding</keyword>
<feature type="domain" description="ABC transporter" evidence="5">
    <location>
        <begin position="7"/>
        <end position="221"/>
    </location>
</feature>
<dbReference type="InterPro" id="IPR027417">
    <property type="entry name" value="P-loop_NTPase"/>
</dbReference>
<keyword evidence="7" id="KW-1185">Reference proteome</keyword>
<dbReference type="InterPro" id="IPR003439">
    <property type="entry name" value="ABC_transporter-like_ATP-bd"/>
</dbReference>
<evidence type="ECO:0000313" key="7">
    <source>
        <dbReference type="Proteomes" id="UP001206067"/>
    </source>
</evidence>
<feature type="coiled-coil region" evidence="3">
    <location>
        <begin position="616"/>
        <end position="643"/>
    </location>
</feature>
<dbReference type="CDD" id="cd03221">
    <property type="entry name" value="ABCF_EF-3"/>
    <property type="match status" value="2"/>
</dbReference>
<feature type="domain" description="ABC transporter" evidence="5">
    <location>
        <begin position="307"/>
        <end position="539"/>
    </location>
</feature>
<evidence type="ECO:0000256" key="2">
    <source>
        <dbReference type="ARBA" id="ARBA00022840"/>
    </source>
</evidence>
<dbReference type="Pfam" id="PF00005">
    <property type="entry name" value="ABC_tran"/>
    <property type="match status" value="2"/>
</dbReference>
<dbReference type="InterPro" id="IPR017871">
    <property type="entry name" value="ABC_transporter-like_CS"/>
</dbReference>
<gene>
    <name evidence="6" type="ORF">NSO95_03100</name>
</gene>